<dbReference type="Proteomes" id="UP000191897">
    <property type="component" value="Unassembled WGS sequence"/>
</dbReference>
<proteinExistence type="predicted"/>
<gene>
    <name evidence="1" type="ORF">AGR4C_pa70058</name>
</gene>
<name>A0A1S7SCJ9_AGRTU</name>
<accession>A0A1S7SCJ9</accession>
<evidence type="ECO:0000313" key="2">
    <source>
        <dbReference type="Proteomes" id="UP000191897"/>
    </source>
</evidence>
<dbReference type="EMBL" id="FBWC01000038">
    <property type="protein sequence ID" value="CUX66621.1"/>
    <property type="molecule type" value="Genomic_DNA"/>
</dbReference>
<evidence type="ECO:0000313" key="1">
    <source>
        <dbReference type="EMBL" id="CUX66621.1"/>
    </source>
</evidence>
<sequence>MSRCYIVIVAIANGYAGWERLTRAIGKANSDAY</sequence>
<dbReference type="AlphaFoldDB" id="A0A1S7SCJ9"/>
<protein>
    <submittedName>
        <fullName evidence="1">Uncharacterized protein</fullName>
    </submittedName>
</protein>
<organism evidence="1 2">
    <name type="scientific">Agrobacterium tumefaciens str. Kerr 14</name>
    <dbReference type="NCBI Taxonomy" id="1183424"/>
    <lineage>
        <taxon>Bacteria</taxon>
        <taxon>Pseudomonadati</taxon>
        <taxon>Pseudomonadota</taxon>
        <taxon>Alphaproteobacteria</taxon>
        <taxon>Hyphomicrobiales</taxon>
        <taxon>Rhizobiaceae</taxon>
        <taxon>Rhizobium/Agrobacterium group</taxon>
        <taxon>Agrobacterium</taxon>
        <taxon>Agrobacterium tumefaciens complex</taxon>
    </lineage>
</organism>
<reference evidence="1 2" key="1">
    <citation type="submission" date="2016-01" db="EMBL/GenBank/DDBJ databases">
        <authorList>
            <person name="Oliw E.H."/>
        </authorList>
    </citation>
    <scope>NUCLEOTIDE SEQUENCE [LARGE SCALE GENOMIC DNA]</scope>
    <source>
        <strain evidence="1 2">Kerr 14</strain>
    </source>
</reference>